<evidence type="ECO:0000256" key="1">
    <source>
        <dbReference type="ARBA" id="ARBA00022801"/>
    </source>
</evidence>
<reference evidence="3" key="2">
    <citation type="submission" date="2021-02" db="EMBL/GenBank/DDBJ databases">
        <authorList>
            <person name="Kimball J.A."/>
            <person name="Haas M.W."/>
            <person name="Macchietto M."/>
            <person name="Kono T."/>
            <person name="Duquette J."/>
            <person name="Shao M."/>
        </authorList>
    </citation>
    <scope>NUCLEOTIDE SEQUENCE</scope>
    <source>
        <tissue evidence="3">Fresh leaf tissue</tissue>
    </source>
</reference>
<dbReference type="GO" id="GO:0005975">
    <property type="term" value="P:carbohydrate metabolic process"/>
    <property type="evidence" value="ECO:0007669"/>
    <property type="project" value="InterPro"/>
</dbReference>
<dbReference type="PANTHER" id="PTHR11452">
    <property type="entry name" value="ALPHA-GALACTOSIDASE/ALPHA-N-ACETYLGALACTOSAMINIDASE"/>
    <property type="match status" value="1"/>
</dbReference>
<evidence type="ECO:0008006" key="5">
    <source>
        <dbReference type="Google" id="ProtNLM"/>
    </source>
</evidence>
<accession>A0A8J5VK83</accession>
<dbReference type="InterPro" id="IPR002241">
    <property type="entry name" value="Glyco_hydro_27"/>
</dbReference>
<dbReference type="Pfam" id="PF16499">
    <property type="entry name" value="Melibiase_2"/>
    <property type="match status" value="1"/>
</dbReference>
<keyword evidence="4" id="KW-1185">Reference proteome</keyword>
<gene>
    <name evidence="3" type="ORF">GUJ93_ZPchr0008g12795</name>
</gene>
<dbReference type="Proteomes" id="UP000729402">
    <property type="component" value="Unassembled WGS sequence"/>
</dbReference>
<keyword evidence="2" id="KW-0326">Glycosidase</keyword>
<comment type="caution">
    <text evidence="3">The sequence shown here is derived from an EMBL/GenBank/DDBJ whole genome shotgun (WGS) entry which is preliminary data.</text>
</comment>
<dbReference type="GO" id="GO:0009505">
    <property type="term" value="C:plant-type cell wall"/>
    <property type="evidence" value="ECO:0007669"/>
    <property type="project" value="TreeGrafter"/>
</dbReference>
<evidence type="ECO:0000256" key="2">
    <source>
        <dbReference type="ARBA" id="ARBA00023295"/>
    </source>
</evidence>
<proteinExistence type="predicted"/>
<dbReference type="OrthoDB" id="5795902at2759"/>
<reference evidence="3" key="1">
    <citation type="journal article" date="2021" name="bioRxiv">
        <title>Whole Genome Assembly and Annotation of Northern Wild Rice, Zizania palustris L., Supports a Whole Genome Duplication in the Zizania Genus.</title>
        <authorList>
            <person name="Haas M."/>
            <person name="Kono T."/>
            <person name="Macchietto M."/>
            <person name="Millas R."/>
            <person name="McGilp L."/>
            <person name="Shao M."/>
            <person name="Duquette J."/>
            <person name="Hirsch C.N."/>
            <person name="Kimball J."/>
        </authorList>
    </citation>
    <scope>NUCLEOTIDE SEQUENCE</scope>
    <source>
        <tissue evidence="3">Fresh leaf tissue</tissue>
    </source>
</reference>
<evidence type="ECO:0000313" key="3">
    <source>
        <dbReference type="EMBL" id="KAG8047599.1"/>
    </source>
</evidence>
<dbReference type="EMBL" id="JAAALK010000290">
    <property type="protein sequence ID" value="KAG8047599.1"/>
    <property type="molecule type" value="Genomic_DNA"/>
</dbReference>
<keyword evidence="1" id="KW-0378">Hydrolase</keyword>
<name>A0A8J5VK83_ZIZPA</name>
<organism evidence="3 4">
    <name type="scientific">Zizania palustris</name>
    <name type="common">Northern wild rice</name>
    <dbReference type="NCBI Taxonomy" id="103762"/>
    <lineage>
        <taxon>Eukaryota</taxon>
        <taxon>Viridiplantae</taxon>
        <taxon>Streptophyta</taxon>
        <taxon>Embryophyta</taxon>
        <taxon>Tracheophyta</taxon>
        <taxon>Spermatophyta</taxon>
        <taxon>Magnoliopsida</taxon>
        <taxon>Liliopsida</taxon>
        <taxon>Poales</taxon>
        <taxon>Poaceae</taxon>
        <taxon>BOP clade</taxon>
        <taxon>Oryzoideae</taxon>
        <taxon>Oryzeae</taxon>
        <taxon>Zizaniinae</taxon>
        <taxon>Zizania</taxon>
    </lineage>
</organism>
<protein>
    <recommendedName>
        <fullName evidence="5">Alpha-galactosidase</fullName>
    </recommendedName>
</protein>
<sequence length="109" mass="11752">MIGQWASCARPGGWNDPDMLEVGNGGMSDAYHSHFSIWALLAKAPLLIGCGVCSMSQQTKDIMSNKEVIAVNQGKPSLSHAYHTPRIFWRTHTVIPLGLETTSGCGVLP</sequence>
<dbReference type="GO" id="GO:0004553">
    <property type="term" value="F:hydrolase activity, hydrolyzing O-glycosyl compounds"/>
    <property type="evidence" value="ECO:0007669"/>
    <property type="project" value="InterPro"/>
</dbReference>
<dbReference type="AlphaFoldDB" id="A0A8J5VK83"/>
<dbReference type="PANTHER" id="PTHR11452:SF90">
    <property type="entry name" value="ALPHA-GALACTOSIDASE"/>
    <property type="match status" value="1"/>
</dbReference>
<evidence type="ECO:0000313" key="4">
    <source>
        <dbReference type="Proteomes" id="UP000729402"/>
    </source>
</evidence>